<organism evidence="3 4">
    <name type="scientific">Mesorhizobium jarvisii</name>
    <dbReference type="NCBI Taxonomy" id="1777867"/>
    <lineage>
        <taxon>Bacteria</taxon>
        <taxon>Pseudomonadati</taxon>
        <taxon>Pseudomonadota</taxon>
        <taxon>Alphaproteobacteria</taxon>
        <taxon>Hyphomicrobiales</taxon>
        <taxon>Phyllobacteriaceae</taxon>
        <taxon>Mesorhizobium</taxon>
    </lineage>
</organism>
<gene>
    <name evidence="3" type="ORF">D3242_21805</name>
</gene>
<proteinExistence type="predicted"/>
<evidence type="ECO:0000259" key="1">
    <source>
        <dbReference type="Pfam" id="PF00535"/>
    </source>
</evidence>
<dbReference type="InterPro" id="IPR058718">
    <property type="entry name" value="Agl6_TM_C"/>
</dbReference>
<dbReference type="CDD" id="cd04179">
    <property type="entry name" value="DPM_DPG-synthase_like"/>
    <property type="match status" value="1"/>
</dbReference>
<dbReference type="RefSeq" id="WP_064985340.1">
    <property type="nucleotide sequence ID" value="NZ_CP033507.1"/>
</dbReference>
<dbReference type="InterPro" id="IPR050256">
    <property type="entry name" value="Glycosyltransferase_2"/>
</dbReference>
<dbReference type="PANTHER" id="PTHR48090">
    <property type="entry name" value="UNDECAPRENYL-PHOSPHATE 4-DEOXY-4-FORMAMIDO-L-ARABINOSE TRANSFERASE-RELATED"/>
    <property type="match status" value="1"/>
</dbReference>
<dbReference type="Gene3D" id="3.90.550.10">
    <property type="entry name" value="Spore Coat Polysaccharide Biosynthesis Protein SpsA, Chain A"/>
    <property type="match status" value="1"/>
</dbReference>
<protein>
    <submittedName>
        <fullName evidence="3">Glycosyltransferase</fullName>
    </submittedName>
</protein>
<dbReference type="PANTHER" id="PTHR48090:SF7">
    <property type="entry name" value="RFBJ PROTEIN"/>
    <property type="match status" value="1"/>
</dbReference>
<name>A0A6M7TAB6_9HYPH</name>
<dbReference type="Proteomes" id="UP000275530">
    <property type="component" value="Unassembled WGS sequence"/>
</dbReference>
<evidence type="ECO:0000313" key="3">
    <source>
        <dbReference type="EMBL" id="RJT31759.1"/>
    </source>
</evidence>
<accession>A0A6M7TAB6</accession>
<dbReference type="InterPro" id="IPR029044">
    <property type="entry name" value="Nucleotide-diphossugar_trans"/>
</dbReference>
<evidence type="ECO:0000259" key="2">
    <source>
        <dbReference type="Pfam" id="PF26629"/>
    </source>
</evidence>
<dbReference type="AlphaFoldDB" id="A0A6M7TAB6"/>
<reference evidence="3 4" key="1">
    <citation type="submission" date="2018-09" db="EMBL/GenBank/DDBJ databases">
        <title>Mesorhizobium carmichaelinearum sp. nov. isolated from Carmichaelinea spp. root nodules in New Zealand.</title>
        <authorList>
            <person name="De Meyer S.E."/>
        </authorList>
    </citation>
    <scope>NUCLEOTIDE SEQUENCE [LARGE SCALE GENOMIC DNA]</scope>
    <source>
        <strain evidence="3 4">LMG 28313</strain>
    </source>
</reference>
<dbReference type="EMBL" id="QZXA01000008">
    <property type="protein sequence ID" value="RJT31759.1"/>
    <property type="molecule type" value="Genomic_DNA"/>
</dbReference>
<sequence length="414" mass="44663">MNALTAIRAAATKQLELTILMPCLNEAETLAVCIGKARAFLDKAGILGEVLIADNGSTDGSQEIAAQDGARVVPVAQKGYGAALLGGIAAARGRFIIMGDADDSYDFGALDAFMTRLRDGADLVMGNRFQGGIETGAMPPLHRYLGNPVLSFVGRLFFRIKTGDFHCGLRGFNAESIRKLDLQTTGMEFASEMVVRSALAGLRIEEVPTTLKPDGRSRPPHLRTWRDGWRHLKFLLVYNPRWMFFIPGAALCGLGMLFAALLVFGPLRVIDNLSLDLNTFVAACFMIITGIQLITFGAISRYYAEITGILPRSRGSDWLRRTISTDRLAANAGICFAGGVLFFGYAVLRWAHLGFGPLNDSEIPRIVVLGLSLIVISFQAFFSAFLLGVLEIPVKRLKAGQPGGSGEAAATAEK</sequence>
<dbReference type="InterPro" id="IPR001173">
    <property type="entry name" value="Glyco_trans_2-like"/>
</dbReference>
<dbReference type="Pfam" id="PF26629">
    <property type="entry name" value="GT2_TM_C"/>
    <property type="match status" value="1"/>
</dbReference>
<evidence type="ECO:0000313" key="4">
    <source>
        <dbReference type="Proteomes" id="UP000275530"/>
    </source>
</evidence>
<feature type="domain" description="Glycosyltransferase 2-like" evidence="1">
    <location>
        <begin position="18"/>
        <end position="180"/>
    </location>
</feature>
<feature type="domain" description="Low-salt glycan biosynthesis hexosyltransferase Agl6 C-terminal transmembrane region" evidence="2">
    <location>
        <begin position="299"/>
        <end position="390"/>
    </location>
</feature>
<keyword evidence="4" id="KW-1185">Reference proteome</keyword>
<dbReference type="SUPFAM" id="SSF53448">
    <property type="entry name" value="Nucleotide-diphospho-sugar transferases"/>
    <property type="match status" value="1"/>
</dbReference>
<comment type="caution">
    <text evidence="3">The sequence shown here is derived from an EMBL/GenBank/DDBJ whole genome shotgun (WGS) entry which is preliminary data.</text>
</comment>
<dbReference type="Pfam" id="PF00535">
    <property type="entry name" value="Glycos_transf_2"/>
    <property type="match status" value="1"/>
</dbReference>